<dbReference type="InterPro" id="IPR051266">
    <property type="entry name" value="CLCR"/>
</dbReference>
<dbReference type="Pfam" id="PF17123">
    <property type="entry name" value="zf-RING_11"/>
    <property type="match status" value="1"/>
</dbReference>
<dbReference type="PROSITE" id="PS50089">
    <property type="entry name" value="ZF_RING_2"/>
    <property type="match status" value="1"/>
</dbReference>
<dbReference type="SMART" id="SM00184">
    <property type="entry name" value="RING"/>
    <property type="match status" value="1"/>
</dbReference>
<feature type="region of interest" description="Disordered" evidence="2">
    <location>
        <begin position="213"/>
        <end position="236"/>
    </location>
</feature>
<protein>
    <submittedName>
        <fullName evidence="5">Ion channel</fullName>
    </submittedName>
</protein>
<sequence length="381" mass="42194">MGTGWRRAFCATIPRDRETKVVIDNNRHQQQQQQPPVSQSCISQGPSPSPSPRSISKLGFFSNPTTPRMRQSQHQLNTKIASSNNTDALISPRLYCKTTTTLSTKSQRTKPSSPRSPFSILKNTLRLTKSYCGVCMQSVKTGQGMAIYTAECSHIFHFPCIASHVKKQGKLVCPLCNSTWKDVPLLANYRLQEQQDEEPQQVQEKEIIVDENATKQDSTPTTPRHHRPSLPNVRINHYGDDEPLLTPKCSTISEANEEFEGGDDEEIEEFKGFFVNQISSDRNGVAHGGRNVEVSLFPEAALISIGQTHETYAVVLKIKAPPPAPVARNSLDPAQRAPIDLVTVLDVSESMSGAKLQMLKRAMRLVISSLGSADRLSIVSF</sequence>
<dbReference type="Proteomes" id="UP001454036">
    <property type="component" value="Unassembled WGS sequence"/>
</dbReference>
<evidence type="ECO:0000259" key="3">
    <source>
        <dbReference type="PROSITE" id="PS50089"/>
    </source>
</evidence>
<keyword evidence="1" id="KW-0479">Metal-binding</keyword>
<feature type="domain" description="RING-type" evidence="3">
    <location>
        <begin position="132"/>
        <end position="177"/>
    </location>
</feature>
<dbReference type="AlphaFoldDB" id="A0AAV3RIG9"/>
<evidence type="ECO:0000259" key="4">
    <source>
        <dbReference type="PROSITE" id="PS50234"/>
    </source>
</evidence>
<evidence type="ECO:0000313" key="5">
    <source>
        <dbReference type="EMBL" id="GAA0176035.1"/>
    </source>
</evidence>
<dbReference type="PANTHER" id="PTHR10579">
    <property type="entry name" value="CALCIUM-ACTIVATED CHLORIDE CHANNEL REGULATOR"/>
    <property type="match status" value="1"/>
</dbReference>
<dbReference type="InterPro" id="IPR036465">
    <property type="entry name" value="vWFA_dom_sf"/>
</dbReference>
<dbReference type="GO" id="GO:0008270">
    <property type="term" value="F:zinc ion binding"/>
    <property type="evidence" value="ECO:0007669"/>
    <property type="project" value="UniProtKB-KW"/>
</dbReference>
<gene>
    <name evidence="5" type="ORF">LIER_29099</name>
</gene>
<dbReference type="PROSITE" id="PS50234">
    <property type="entry name" value="VWFA"/>
    <property type="match status" value="1"/>
</dbReference>
<evidence type="ECO:0000313" key="6">
    <source>
        <dbReference type="Proteomes" id="UP001454036"/>
    </source>
</evidence>
<evidence type="ECO:0000256" key="1">
    <source>
        <dbReference type="PROSITE-ProRule" id="PRU00175"/>
    </source>
</evidence>
<dbReference type="Gene3D" id="3.30.40.10">
    <property type="entry name" value="Zinc/RING finger domain, C3HC4 (zinc finger)"/>
    <property type="match status" value="1"/>
</dbReference>
<proteinExistence type="predicted"/>
<dbReference type="InterPro" id="IPR001841">
    <property type="entry name" value="Znf_RING"/>
</dbReference>
<feature type="domain" description="VWFA" evidence="4">
    <location>
        <begin position="340"/>
        <end position="381"/>
    </location>
</feature>
<name>A0AAV3RIG9_LITER</name>
<dbReference type="Gene3D" id="3.40.50.410">
    <property type="entry name" value="von Willebrand factor, type A domain"/>
    <property type="match status" value="1"/>
</dbReference>
<reference evidence="5 6" key="1">
    <citation type="submission" date="2024-01" db="EMBL/GenBank/DDBJ databases">
        <title>The complete chloroplast genome sequence of Lithospermum erythrorhizon: insights into the phylogenetic relationship among Boraginaceae species and the maternal lineages of purple gromwells.</title>
        <authorList>
            <person name="Okada T."/>
            <person name="Watanabe K."/>
        </authorList>
    </citation>
    <scope>NUCLEOTIDE SEQUENCE [LARGE SCALE GENOMIC DNA]</scope>
</reference>
<feature type="compositionally biased region" description="Low complexity" evidence="2">
    <location>
        <begin position="29"/>
        <end position="55"/>
    </location>
</feature>
<dbReference type="InterPro" id="IPR002035">
    <property type="entry name" value="VWF_A"/>
</dbReference>
<keyword evidence="1" id="KW-0862">Zinc</keyword>
<dbReference type="SUPFAM" id="SSF57850">
    <property type="entry name" value="RING/U-box"/>
    <property type="match status" value="1"/>
</dbReference>
<keyword evidence="6" id="KW-1185">Reference proteome</keyword>
<dbReference type="SUPFAM" id="SSF53300">
    <property type="entry name" value="vWA-like"/>
    <property type="match status" value="1"/>
</dbReference>
<dbReference type="EMBL" id="BAABME010009906">
    <property type="protein sequence ID" value="GAA0176035.1"/>
    <property type="molecule type" value="Genomic_DNA"/>
</dbReference>
<dbReference type="InterPro" id="IPR013083">
    <property type="entry name" value="Znf_RING/FYVE/PHD"/>
</dbReference>
<comment type="caution">
    <text evidence="5">The sequence shown here is derived from an EMBL/GenBank/DDBJ whole genome shotgun (WGS) entry which is preliminary data.</text>
</comment>
<accession>A0AAV3RIG9</accession>
<dbReference type="PANTHER" id="PTHR10579:SF55">
    <property type="entry name" value="E3 UBIQUITIN-PROTEIN LIGASE WAV3"/>
    <property type="match status" value="1"/>
</dbReference>
<organism evidence="5 6">
    <name type="scientific">Lithospermum erythrorhizon</name>
    <name type="common">Purple gromwell</name>
    <name type="synonym">Lithospermum officinale var. erythrorhizon</name>
    <dbReference type="NCBI Taxonomy" id="34254"/>
    <lineage>
        <taxon>Eukaryota</taxon>
        <taxon>Viridiplantae</taxon>
        <taxon>Streptophyta</taxon>
        <taxon>Embryophyta</taxon>
        <taxon>Tracheophyta</taxon>
        <taxon>Spermatophyta</taxon>
        <taxon>Magnoliopsida</taxon>
        <taxon>eudicotyledons</taxon>
        <taxon>Gunneridae</taxon>
        <taxon>Pentapetalae</taxon>
        <taxon>asterids</taxon>
        <taxon>lamiids</taxon>
        <taxon>Boraginales</taxon>
        <taxon>Boraginaceae</taxon>
        <taxon>Boraginoideae</taxon>
        <taxon>Lithospermeae</taxon>
        <taxon>Lithospermum</taxon>
    </lineage>
</organism>
<evidence type="ECO:0000256" key="2">
    <source>
        <dbReference type="SAM" id="MobiDB-lite"/>
    </source>
</evidence>
<keyword evidence="1" id="KW-0863">Zinc-finger</keyword>
<feature type="region of interest" description="Disordered" evidence="2">
    <location>
        <begin position="26"/>
        <end position="55"/>
    </location>
</feature>